<evidence type="ECO:0000313" key="2">
    <source>
        <dbReference type="Proteomes" id="UP000643701"/>
    </source>
</evidence>
<organism evidence="1 2">
    <name type="scientific">Psychroflexus maritimus</name>
    <dbReference type="NCBI Taxonomy" id="2714865"/>
    <lineage>
        <taxon>Bacteria</taxon>
        <taxon>Pseudomonadati</taxon>
        <taxon>Bacteroidota</taxon>
        <taxon>Flavobacteriia</taxon>
        <taxon>Flavobacteriales</taxon>
        <taxon>Flavobacteriaceae</taxon>
        <taxon>Psychroflexus</taxon>
    </lineage>
</organism>
<proteinExistence type="predicted"/>
<gene>
    <name evidence="1" type="ORF">G7034_06600</name>
</gene>
<name>A0A967ACU0_9FLAO</name>
<dbReference type="InterPro" id="IPR025563">
    <property type="entry name" value="DUF4286"/>
</dbReference>
<dbReference type="RefSeq" id="WP_166400177.1">
    <property type="nucleotide sequence ID" value="NZ_JAANAS010000047.1"/>
</dbReference>
<dbReference type="Proteomes" id="UP000643701">
    <property type="component" value="Unassembled WGS sequence"/>
</dbReference>
<reference evidence="1" key="1">
    <citation type="submission" date="2020-03" db="EMBL/GenBank/DDBJ databases">
        <title>Psychroflexus Maritimus sp. nov., isolate from marine sediment.</title>
        <authorList>
            <person name="Zhong Y.-L."/>
        </authorList>
    </citation>
    <scope>NUCLEOTIDE SEQUENCE</scope>
    <source>
        <strain evidence="1">C1</strain>
    </source>
</reference>
<protein>
    <submittedName>
        <fullName evidence="1">DUF4286 family protein</fullName>
    </submittedName>
</protein>
<dbReference type="Pfam" id="PF14114">
    <property type="entry name" value="DUF4286"/>
    <property type="match status" value="1"/>
</dbReference>
<dbReference type="AlphaFoldDB" id="A0A967ACU0"/>
<evidence type="ECO:0000313" key="1">
    <source>
        <dbReference type="EMBL" id="NGZ89919.1"/>
    </source>
</evidence>
<sequence>MYIYNVTINVQEGVIQQEWLKWMKHEHLPAMLATGKFSKALLTKVMVDEPMGGITFSVQYFTKDKATLNKYLEEDAEDLRAQGSKFSPYIVVFRTELEVVEEIM</sequence>
<dbReference type="EMBL" id="JAANAS010000047">
    <property type="protein sequence ID" value="NGZ89919.1"/>
    <property type="molecule type" value="Genomic_DNA"/>
</dbReference>
<comment type="caution">
    <text evidence="1">The sequence shown here is derived from an EMBL/GenBank/DDBJ whole genome shotgun (WGS) entry which is preliminary data.</text>
</comment>
<keyword evidence="2" id="KW-1185">Reference proteome</keyword>
<accession>A0A967ACU0</accession>